<dbReference type="Pfam" id="PF25156">
    <property type="entry name" value="PNGase_A_C"/>
    <property type="match status" value="1"/>
</dbReference>
<sequence>MHLCLLTALLCILGAPRLGLTGSVLGRQALLLNSTTPLDVIQVSPPVRYVTATGSQLSPSCHDVLVTYSFGNSYGQPFVGPYVPPSCDFNKATWILTVTSRGRQFDRLGTVSLGPIEVFRTSTAEPTANGIIWTYVKDVSPFLSLLKQPQTIIFDLGNIINDIYTGPFNVTLTASYYQLSDDETSPAADVILPISKGLDNTSSVFNVPPDNVTTLTTLPRNVARAVVSVAATGQSSEEFWWSNVLEQDVNDFPSAGTLPGLSPFREVQLFIDGSLAGVVWPFPVIFTGGVVPGFWRPIVGIDAYDLREDEIDITPWLPLLCDGNAHNFTLVVTGLAPGTDGEAVLSERVNSYWVVSGKIFLWLSSTDTPTAGISPIPLTPSPSILTTSALTPAPANDSILTYSLIVTRSLSLTSTVLLPTGPKNATWTQSLSHTSSGTYSNFGNTQLSTLLLTGSSTSSAGFQRTFSYPLNVSSTYTPRSDGFDIDAALTRGKDETVIGSLFPTYLDSFPGTAGKAAHSTTTQEGEARYSSNTTSNVATSFGDTRQELVFGIVESGGERELYSRDVEARNGTIIRDEVTDDGRQGAG</sequence>
<feature type="chain" id="PRO_5014461636" evidence="2">
    <location>
        <begin position="22"/>
        <end position="587"/>
    </location>
</feature>
<dbReference type="InParanoid" id="A0A2K1QWP8"/>
<keyword evidence="5" id="KW-1185">Reference proteome</keyword>
<comment type="caution">
    <text evidence="4">The sequence shown here is derived from an EMBL/GenBank/DDBJ whole genome shotgun (WGS) entry which is preliminary data.</text>
</comment>
<name>A0A2K1QWP8_9PEZI</name>
<evidence type="ECO:0000256" key="1">
    <source>
        <dbReference type="SAM" id="MobiDB-lite"/>
    </source>
</evidence>
<evidence type="ECO:0000256" key="2">
    <source>
        <dbReference type="SAM" id="SignalP"/>
    </source>
</evidence>
<feature type="domain" description="Peptide N-acetyl-beta-D-glucosaminyl asparaginase amidase A N-terminal" evidence="3">
    <location>
        <begin position="58"/>
        <end position="371"/>
    </location>
</feature>
<proteinExistence type="predicted"/>
<protein>
    <submittedName>
        <fullName evidence="4">Peptide-N4-(N-acetyl-beta-glucosaminyl)asparagine amidase A</fullName>
    </submittedName>
</protein>
<dbReference type="OrthoDB" id="1612078at2759"/>
<feature type="compositionally biased region" description="Polar residues" evidence="1">
    <location>
        <begin position="518"/>
        <end position="535"/>
    </location>
</feature>
<reference evidence="4 5" key="1">
    <citation type="submission" date="2017-06" db="EMBL/GenBank/DDBJ databases">
        <title>Draft genome sequence of a variant of Elsinoe murrayae.</title>
        <authorList>
            <person name="Cheng Q."/>
        </authorList>
    </citation>
    <scope>NUCLEOTIDE SEQUENCE [LARGE SCALE GENOMIC DNA]</scope>
    <source>
        <strain evidence="4 5">CQ-2017a</strain>
    </source>
</reference>
<dbReference type="InterPro" id="IPR021102">
    <property type="entry name" value="PNGase_A"/>
</dbReference>
<dbReference type="InterPro" id="IPR056948">
    <property type="entry name" value="PNGaseA_N"/>
</dbReference>
<dbReference type="PANTHER" id="PTHR31104">
    <property type="entry name" value="PEPTIDE-N4-(N-ACETYL-BETA-GLUCOSAMINYL)ASPARAGINE AMIDASE A PROTEIN"/>
    <property type="match status" value="1"/>
</dbReference>
<accession>A0A2K1QWP8</accession>
<evidence type="ECO:0000313" key="5">
    <source>
        <dbReference type="Proteomes" id="UP000243797"/>
    </source>
</evidence>
<evidence type="ECO:0000313" key="4">
    <source>
        <dbReference type="EMBL" id="PNS19487.1"/>
    </source>
</evidence>
<evidence type="ECO:0000259" key="3">
    <source>
        <dbReference type="Pfam" id="PF12222"/>
    </source>
</evidence>
<feature type="signal peptide" evidence="2">
    <location>
        <begin position="1"/>
        <end position="21"/>
    </location>
</feature>
<dbReference type="AlphaFoldDB" id="A0A2K1QWP8"/>
<gene>
    <name evidence="4" type="ORF">CAC42_7331</name>
</gene>
<dbReference type="Proteomes" id="UP000243797">
    <property type="component" value="Unassembled WGS sequence"/>
</dbReference>
<dbReference type="EMBL" id="NKHZ01000031">
    <property type="protein sequence ID" value="PNS19487.1"/>
    <property type="molecule type" value="Genomic_DNA"/>
</dbReference>
<organism evidence="4 5">
    <name type="scientific">Sphaceloma murrayae</name>
    <dbReference type="NCBI Taxonomy" id="2082308"/>
    <lineage>
        <taxon>Eukaryota</taxon>
        <taxon>Fungi</taxon>
        <taxon>Dikarya</taxon>
        <taxon>Ascomycota</taxon>
        <taxon>Pezizomycotina</taxon>
        <taxon>Dothideomycetes</taxon>
        <taxon>Dothideomycetidae</taxon>
        <taxon>Myriangiales</taxon>
        <taxon>Elsinoaceae</taxon>
        <taxon>Sphaceloma</taxon>
    </lineage>
</organism>
<dbReference type="Pfam" id="PF12222">
    <property type="entry name" value="PNGaseA"/>
    <property type="match status" value="1"/>
</dbReference>
<feature type="region of interest" description="Disordered" evidence="1">
    <location>
        <begin position="513"/>
        <end position="535"/>
    </location>
</feature>
<keyword evidence="2" id="KW-0732">Signal</keyword>